<dbReference type="EMBL" id="CP003364">
    <property type="protein sequence ID" value="AGA30168.1"/>
    <property type="molecule type" value="Genomic_DNA"/>
</dbReference>
<feature type="domain" description="Peptidase M56" evidence="2">
    <location>
        <begin position="125"/>
        <end position="318"/>
    </location>
</feature>
<reference evidence="3 4" key="1">
    <citation type="submission" date="2012-02" db="EMBL/GenBank/DDBJ databases">
        <title>Complete sequence of chromosome of Singulisphaera acidiphila DSM 18658.</title>
        <authorList>
            <consortium name="US DOE Joint Genome Institute (JGI-PGF)"/>
            <person name="Lucas S."/>
            <person name="Copeland A."/>
            <person name="Lapidus A."/>
            <person name="Glavina del Rio T."/>
            <person name="Dalin E."/>
            <person name="Tice H."/>
            <person name="Bruce D."/>
            <person name="Goodwin L."/>
            <person name="Pitluck S."/>
            <person name="Peters L."/>
            <person name="Ovchinnikova G."/>
            <person name="Chertkov O."/>
            <person name="Kyrpides N."/>
            <person name="Mavromatis K."/>
            <person name="Ivanova N."/>
            <person name="Brettin T."/>
            <person name="Detter J.C."/>
            <person name="Han C."/>
            <person name="Larimer F."/>
            <person name="Land M."/>
            <person name="Hauser L."/>
            <person name="Markowitz V."/>
            <person name="Cheng J.-F."/>
            <person name="Hugenholtz P."/>
            <person name="Woyke T."/>
            <person name="Wu D."/>
            <person name="Tindall B."/>
            <person name="Pomrenke H."/>
            <person name="Brambilla E."/>
            <person name="Klenk H.-P."/>
            <person name="Eisen J.A."/>
        </authorList>
    </citation>
    <scope>NUCLEOTIDE SEQUENCE [LARGE SCALE GENOMIC DNA]</scope>
    <source>
        <strain evidence="4">ATCC BAA-1392 / DSM 18658 / VKM B-2454 / MOB10</strain>
    </source>
</reference>
<dbReference type="KEGG" id="saci:Sinac_6062"/>
<evidence type="ECO:0000313" key="3">
    <source>
        <dbReference type="EMBL" id="AGA30168.1"/>
    </source>
</evidence>
<dbReference type="eggNOG" id="COG4219">
    <property type="taxonomic scope" value="Bacteria"/>
</dbReference>
<dbReference type="HOGENOM" id="CLU_478010_0_0_0"/>
<dbReference type="AlphaFoldDB" id="L0DMV1"/>
<dbReference type="InterPro" id="IPR008756">
    <property type="entry name" value="Peptidase_M56"/>
</dbReference>
<evidence type="ECO:0000256" key="1">
    <source>
        <dbReference type="SAM" id="Phobius"/>
    </source>
</evidence>
<accession>L0DMV1</accession>
<feature type="transmembrane region" description="Helical" evidence="1">
    <location>
        <begin position="45"/>
        <end position="62"/>
    </location>
</feature>
<evidence type="ECO:0000259" key="2">
    <source>
        <dbReference type="Pfam" id="PF05569"/>
    </source>
</evidence>
<keyword evidence="4" id="KW-1185">Reference proteome</keyword>
<keyword evidence="1" id="KW-0812">Transmembrane</keyword>
<keyword evidence="1" id="KW-1133">Transmembrane helix</keyword>
<keyword evidence="1" id="KW-0472">Membrane</keyword>
<evidence type="ECO:0000313" key="4">
    <source>
        <dbReference type="Proteomes" id="UP000010798"/>
    </source>
</evidence>
<dbReference type="RefSeq" id="WP_015249258.1">
    <property type="nucleotide sequence ID" value="NC_019892.1"/>
</dbReference>
<organism evidence="3 4">
    <name type="scientific">Singulisphaera acidiphila (strain ATCC BAA-1392 / DSM 18658 / VKM B-2454 / MOB10)</name>
    <dbReference type="NCBI Taxonomy" id="886293"/>
    <lineage>
        <taxon>Bacteria</taxon>
        <taxon>Pseudomonadati</taxon>
        <taxon>Planctomycetota</taxon>
        <taxon>Planctomycetia</taxon>
        <taxon>Isosphaerales</taxon>
        <taxon>Isosphaeraceae</taxon>
        <taxon>Singulisphaera</taxon>
    </lineage>
</organism>
<dbReference type="PANTHER" id="PTHR34978">
    <property type="entry name" value="POSSIBLE SENSOR-TRANSDUCER PROTEIN BLAR"/>
    <property type="match status" value="1"/>
</dbReference>
<dbReference type="Pfam" id="PF05569">
    <property type="entry name" value="Peptidase_M56"/>
    <property type="match status" value="1"/>
</dbReference>
<gene>
    <name evidence="3" type="ordered locus">Sinac_6062</name>
</gene>
<feature type="transmembrane region" description="Helical" evidence="1">
    <location>
        <begin position="229"/>
        <end position="250"/>
    </location>
</feature>
<name>L0DMV1_SINAD</name>
<dbReference type="Proteomes" id="UP000010798">
    <property type="component" value="Chromosome"/>
</dbReference>
<feature type="transmembrane region" description="Helical" evidence="1">
    <location>
        <begin position="125"/>
        <end position="144"/>
    </location>
</feature>
<proteinExistence type="predicted"/>
<dbReference type="CDD" id="cd07341">
    <property type="entry name" value="M56_BlaR1_MecR1_like"/>
    <property type="match status" value="1"/>
</dbReference>
<protein>
    <submittedName>
        <fullName evidence="3">Antirepressor regulating drug resistance protein</fullName>
    </submittedName>
</protein>
<dbReference type="OrthoDB" id="278105at2"/>
<dbReference type="PROSITE" id="PS51257">
    <property type="entry name" value="PROKAR_LIPOPROTEIN"/>
    <property type="match status" value="1"/>
</dbReference>
<dbReference type="STRING" id="886293.Sinac_6062"/>
<dbReference type="PANTHER" id="PTHR34978:SF3">
    <property type="entry name" value="SLR0241 PROTEIN"/>
    <property type="match status" value="1"/>
</dbReference>
<sequence length="498" mass="54968">MAHWIDRLGELLLDSSLAATALLSLVALAMIGCRQPVRRICLARAAILSVLALIPLVIFAPFPRISLNRVAHQSGLLSHPIFASHLRHLSNETKAPTPAPGSGLTPSAPDAPRPLHMLIGPPPRWLIVAYLVGTASALAWLLLGHWGLSWLTSRSDEVTPLSAELYNRLPVQGHRPRLRVSARVRRPALVGLYRQTILIPVVLDLPESADKLRLSLLHELAHTERKDSWFGLASSLAQAFWFFIPPLWWIRAQMRLDQEFMADRGAARAYGPFQSYAASLVKIASGEGDTELKSTGVPQQTTPQVTNTSALFQRVLMLVQCPFSLESHPPRWWAYTLPSLILLGTMVASCLTLRISDLTTSSKLPPKATTPRSHSFRMSHLVANPSSQSPVGFPLVYDLPLPLPRSFDLSVDVWGDEDTLPLTKVVGIRLHPPGLRAGSPSAPMGWHRVQIRRMADEITVDLDQLPLPTSTDQETTPSLTFESPAGYPVHFRNLLLTW</sequence>
<dbReference type="InterPro" id="IPR052173">
    <property type="entry name" value="Beta-lactam_resp_regulator"/>
</dbReference>
<feature type="transmembrane region" description="Helical" evidence="1">
    <location>
        <begin position="12"/>
        <end position="33"/>
    </location>
</feature>